<feature type="zinc finger region" description="dksA C4-type" evidence="4">
    <location>
        <begin position="84"/>
        <end position="108"/>
    </location>
</feature>
<feature type="domain" description="Zinc finger DksA/TraR C4-type" evidence="5">
    <location>
        <begin position="79"/>
        <end position="108"/>
    </location>
</feature>
<keyword evidence="3" id="KW-0862">Zinc</keyword>
<evidence type="ECO:0000313" key="7">
    <source>
        <dbReference type="Proteomes" id="UP000002012"/>
    </source>
</evidence>
<keyword evidence="7" id="KW-1185">Reference proteome</keyword>
<dbReference type="HOGENOM" id="CLU_043144_3_3_0"/>
<proteinExistence type="predicted"/>
<dbReference type="PROSITE" id="PS01102">
    <property type="entry name" value="ZF_DKSA_1"/>
    <property type="match status" value="1"/>
</dbReference>
<dbReference type="SUPFAM" id="SSF57716">
    <property type="entry name" value="Glucocorticoid receptor-like (DNA-binding domain)"/>
    <property type="match status" value="1"/>
</dbReference>
<dbReference type="KEGG" id="dap:Dacet_2935"/>
<evidence type="ECO:0000256" key="3">
    <source>
        <dbReference type="ARBA" id="ARBA00022833"/>
    </source>
</evidence>
<evidence type="ECO:0000259" key="5">
    <source>
        <dbReference type="Pfam" id="PF01258"/>
    </source>
</evidence>
<gene>
    <name evidence="6" type="ordered locus">Dacet_2935</name>
</gene>
<dbReference type="Pfam" id="PF01258">
    <property type="entry name" value="zf-dskA_traR"/>
    <property type="match status" value="1"/>
</dbReference>
<evidence type="ECO:0000313" key="6">
    <source>
        <dbReference type="EMBL" id="ADD69685.1"/>
    </source>
</evidence>
<evidence type="ECO:0000256" key="4">
    <source>
        <dbReference type="PROSITE-ProRule" id="PRU00510"/>
    </source>
</evidence>
<dbReference type="PaxDb" id="522772-Dacet_2935"/>
<dbReference type="Gene3D" id="1.20.120.910">
    <property type="entry name" value="DksA, coiled-coil domain"/>
    <property type="match status" value="1"/>
</dbReference>
<dbReference type="InParanoid" id="D4H6L1"/>
<dbReference type="RefSeq" id="WP_013012170.1">
    <property type="nucleotide sequence ID" value="NC_013943.1"/>
</dbReference>
<dbReference type="InterPro" id="IPR020458">
    <property type="entry name" value="Znf_DskA_TraR_CS"/>
</dbReference>
<dbReference type="InterPro" id="IPR000962">
    <property type="entry name" value="Znf_DskA_TraR"/>
</dbReference>
<dbReference type="EMBL" id="CP001968">
    <property type="protein sequence ID" value="ADD69685.1"/>
    <property type="molecule type" value="Genomic_DNA"/>
</dbReference>
<dbReference type="Proteomes" id="UP000002012">
    <property type="component" value="Chromosome"/>
</dbReference>
<keyword evidence="1" id="KW-0479">Metal-binding</keyword>
<dbReference type="AlphaFoldDB" id="D4H6L1"/>
<sequence length="113" mass="12755">MTDGQLAEYKIIVEKQIEELKETIASMAESVRPIEPDTAIGRLSRMEAIQAKSISESNLRNKRMRLQRLEAALLRIARGSFGLCSVCEEDIPEKRLKIAPESTVCMDCMREQG</sequence>
<dbReference type="PROSITE" id="PS51128">
    <property type="entry name" value="ZF_DKSA_2"/>
    <property type="match status" value="1"/>
</dbReference>
<dbReference type="eggNOG" id="COG1734">
    <property type="taxonomic scope" value="Bacteria"/>
</dbReference>
<organism evidence="6 7">
    <name type="scientific">Denitrovibrio acetiphilus (strain DSM 12809 / NBRC 114555 / N2460)</name>
    <dbReference type="NCBI Taxonomy" id="522772"/>
    <lineage>
        <taxon>Bacteria</taxon>
        <taxon>Pseudomonadati</taxon>
        <taxon>Deferribacterota</taxon>
        <taxon>Deferribacteres</taxon>
        <taxon>Deferribacterales</taxon>
        <taxon>Geovibrionaceae</taxon>
        <taxon>Denitrovibrio</taxon>
    </lineage>
</organism>
<dbReference type="OrthoDB" id="1121111at2"/>
<name>D4H6L1_DENA2</name>
<dbReference type="PANTHER" id="PTHR33823">
    <property type="entry name" value="RNA POLYMERASE-BINDING TRANSCRIPTION FACTOR DKSA-RELATED"/>
    <property type="match status" value="1"/>
</dbReference>
<evidence type="ECO:0000256" key="2">
    <source>
        <dbReference type="ARBA" id="ARBA00022771"/>
    </source>
</evidence>
<keyword evidence="2" id="KW-0863">Zinc-finger</keyword>
<dbReference type="GO" id="GO:0008270">
    <property type="term" value="F:zinc ion binding"/>
    <property type="evidence" value="ECO:0007669"/>
    <property type="project" value="UniProtKB-KW"/>
</dbReference>
<dbReference type="STRING" id="522772.Dacet_2935"/>
<evidence type="ECO:0000256" key="1">
    <source>
        <dbReference type="ARBA" id="ARBA00022723"/>
    </source>
</evidence>
<reference evidence="6 7" key="1">
    <citation type="journal article" date="2010" name="Stand. Genomic Sci.">
        <title>Complete genome sequence of Denitrovibrio acetiphilus type strain (N2460).</title>
        <authorList>
            <person name="Kiss H."/>
            <person name="Lang E."/>
            <person name="Lapidus A."/>
            <person name="Copeland A."/>
            <person name="Nolan M."/>
            <person name="Glavina Del Rio T."/>
            <person name="Chen F."/>
            <person name="Lucas S."/>
            <person name="Tice H."/>
            <person name="Cheng J.F."/>
            <person name="Han C."/>
            <person name="Goodwin L."/>
            <person name="Pitluck S."/>
            <person name="Liolios K."/>
            <person name="Pati A."/>
            <person name="Ivanova N."/>
            <person name="Mavromatis K."/>
            <person name="Chen A."/>
            <person name="Palaniappan K."/>
            <person name="Land M."/>
            <person name="Hauser L."/>
            <person name="Chang Y.J."/>
            <person name="Jeffries C.D."/>
            <person name="Detter J.C."/>
            <person name="Brettin T."/>
            <person name="Spring S."/>
            <person name="Rohde M."/>
            <person name="Goker M."/>
            <person name="Woyke T."/>
            <person name="Bristow J."/>
            <person name="Eisen J.A."/>
            <person name="Markowitz V."/>
            <person name="Hugenholtz P."/>
            <person name="Kyrpides N.C."/>
            <person name="Klenk H.P."/>
        </authorList>
    </citation>
    <scope>NUCLEOTIDE SEQUENCE [LARGE SCALE GENOMIC DNA]</scope>
    <source>
        <strain evidence="7">DSM 12809 / NBRC 114555 / N2460</strain>
    </source>
</reference>
<accession>D4H6L1</accession>
<dbReference type="PANTHER" id="PTHR33823:SF2">
    <property type="entry name" value="RNA POLYMERASE-BINDING TRANSCRIPTION FACTOR DKSA"/>
    <property type="match status" value="1"/>
</dbReference>
<protein>
    <submittedName>
        <fullName evidence="6">Transcriptional regulator, TraR/DksA family</fullName>
    </submittedName>
</protein>